<dbReference type="AlphaFoldDB" id="A0A7C4JKG8"/>
<keyword evidence="3" id="KW-0378">Hydrolase</keyword>
<keyword evidence="5 8" id="KW-0482">Metalloprotease</keyword>
<evidence type="ECO:0000256" key="1">
    <source>
        <dbReference type="ARBA" id="ARBA00022670"/>
    </source>
</evidence>
<dbReference type="Pfam" id="PF14464">
    <property type="entry name" value="Prok-JAB"/>
    <property type="match status" value="1"/>
</dbReference>
<reference evidence="8" key="1">
    <citation type="journal article" date="2020" name="mSystems">
        <title>Genome- and Community-Level Interaction Insights into Carbon Utilization and Element Cycling Functions of Hydrothermarchaeota in Hydrothermal Sediment.</title>
        <authorList>
            <person name="Zhou Z."/>
            <person name="Liu Y."/>
            <person name="Xu W."/>
            <person name="Pan J."/>
            <person name="Luo Z.H."/>
            <person name="Li M."/>
        </authorList>
    </citation>
    <scope>NUCLEOTIDE SEQUENCE [LARGE SCALE GENOMIC DNA]</scope>
    <source>
        <strain evidence="8">SpSt-637</strain>
        <strain evidence="7">SpSt-667</strain>
    </source>
</reference>
<dbReference type="GO" id="GO:0006508">
    <property type="term" value="P:proteolysis"/>
    <property type="evidence" value="ECO:0007669"/>
    <property type="project" value="UniProtKB-KW"/>
</dbReference>
<dbReference type="InterPro" id="IPR028090">
    <property type="entry name" value="JAB_dom_prok"/>
</dbReference>
<sequence>MRLIIPSKILKEILEKCRSLDLETIFIGIGFLENNKYIVTEIFECRNVSPYPWTRFLADPQCLYNVFRYAESKKMEIVLLVHNHPAQPIPSSEDVRGMRLWRIPWLIVDSLSGRYNAWILVNDELREVLIEVS</sequence>
<dbReference type="PANTHER" id="PTHR34858:SF1">
    <property type="entry name" value="CYSO-CYSTEINE PEPTIDASE"/>
    <property type="match status" value="1"/>
</dbReference>
<dbReference type="PANTHER" id="PTHR34858">
    <property type="entry name" value="CYSO-CYSTEINE PEPTIDASE"/>
    <property type="match status" value="1"/>
</dbReference>
<evidence type="ECO:0000256" key="5">
    <source>
        <dbReference type="ARBA" id="ARBA00023049"/>
    </source>
</evidence>
<name>A0A7C4JKG8_9CREN</name>
<keyword evidence="1 8" id="KW-0645">Protease</keyword>
<keyword evidence="4" id="KW-0862">Zinc</keyword>
<evidence type="ECO:0000256" key="2">
    <source>
        <dbReference type="ARBA" id="ARBA00022723"/>
    </source>
</evidence>
<dbReference type="GO" id="GO:0008235">
    <property type="term" value="F:metalloexopeptidase activity"/>
    <property type="evidence" value="ECO:0007669"/>
    <property type="project" value="TreeGrafter"/>
</dbReference>
<proteinExistence type="predicted"/>
<comment type="caution">
    <text evidence="8">The sequence shown here is derived from an EMBL/GenBank/DDBJ whole genome shotgun (WGS) entry which is preliminary data.</text>
</comment>
<feature type="domain" description="JAB" evidence="6">
    <location>
        <begin position="17"/>
        <end position="110"/>
    </location>
</feature>
<protein>
    <submittedName>
        <fullName evidence="8">Metalloprotease, containing Jab1/MPN domain protein</fullName>
    </submittedName>
</protein>
<keyword evidence="2" id="KW-0479">Metal-binding</keyword>
<evidence type="ECO:0000256" key="3">
    <source>
        <dbReference type="ARBA" id="ARBA00022801"/>
    </source>
</evidence>
<evidence type="ECO:0000259" key="6">
    <source>
        <dbReference type="Pfam" id="PF14464"/>
    </source>
</evidence>
<evidence type="ECO:0000313" key="7">
    <source>
        <dbReference type="EMBL" id="HGQ36232.1"/>
    </source>
</evidence>
<organism evidence="8">
    <name type="scientific">Ignisphaera aggregans</name>
    <dbReference type="NCBI Taxonomy" id="334771"/>
    <lineage>
        <taxon>Archaea</taxon>
        <taxon>Thermoproteota</taxon>
        <taxon>Thermoprotei</taxon>
        <taxon>Desulfurococcales</taxon>
        <taxon>Desulfurococcaceae</taxon>
        <taxon>Ignisphaera</taxon>
    </lineage>
</organism>
<evidence type="ECO:0000313" key="8">
    <source>
        <dbReference type="EMBL" id="HGQ65197.1"/>
    </source>
</evidence>
<dbReference type="GO" id="GO:0008270">
    <property type="term" value="F:zinc ion binding"/>
    <property type="evidence" value="ECO:0007669"/>
    <property type="project" value="TreeGrafter"/>
</dbReference>
<dbReference type="SUPFAM" id="SSF102712">
    <property type="entry name" value="JAB1/MPN domain"/>
    <property type="match status" value="1"/>
</dbReference>
<dbReference type="InterPro" id="IPR051929">
    <property type="entry name" value="VirAsm_ModProt"/>
</dbReference>
<accession>A0A7C4JKG8</accession>
<gene>
    <name evidence="8" type="ORF">ENU08_08145</name>
    <name evidence="7" type="ORF">ENU41_06105</name>
</gene>
<dbReference type="EMBL" id="DTBD01000073">
    <property type="protein sequence ID" value="HGQ65197.1"/>
    <property type="molecule type" value="Genomic_DNA"/>
</dbReference>
<dbReference type="Gene3D" id="3.40.140.10">
    <property type="entry name" value="Cytidine Deaminase, domain 2"/>
    <property type="match status" value="1"/>
</dbReference>
<evidence type="ECO:0000256" key="4">
    <source>
        <dbReference type="ARBA" id="ARBA00022833"/>
    </source>
</evidence>
<dbReference type="EMBL" id="DTCK01000039">
    <property type="protein sequence ID" value="HGQ36232.1"/>
    <property type="molecule type" value="Genomic_DNA"/>
</dbReference>